<feature type="chain" id="PRO_5002260980" description="Knottin scorpion toxin-like domain-containing protein" evidence="1">
    <location>
        <begin position="25"/>
        <end position="89"/>
    </location>
</feature>
<reference evidence="2 3" key="1">
    <citation type="journal article" date="2014" name="Genome Biol.">
        <title>Transcriptome and methylome profiling reveals relics of genome dominance in the mesopolyploid Brassica oleracea.</title>
        <authorList>
            <person name="Parkin I.A."/>
            <person name="Koh C."/>
            <person name="Tang H."/>
            <person name="Robinson S.J."/>
            <person name="Kagale S."/>
            <person name="Clarke W.E."/>
            <person name="Town C.D."/>
            <person name="Nixon J."/>
            <person name="Krishnakumar V."/>
            <person name="Bidwell S.L."/>
            <person name="Denoeud F."/>
            <person name="Belcram H."/>
            <person name="Links M.G."/>
            <person name="Just J."/>
            <person name="Clarke C."/>
            <person name="Bender T."/>
            <person name="Huebert T."/>
            <person name="Mason A.S."/>
            <person name="Pires J.C."/>
            <person name="Barker G."/>
            <person name="Moore J."/>
            <person name="Walley P.G."/>
            <person name="Manoli S."/>
            <person name="Batley J."/>
            <person name="Edwards D."/>
            <person name="Nelson M.N."/>
            <person name="Wang X."/>
            <person name="Paterson A.H."/>
            <person name="King G."/>
            <person name="Bancroft I."/>
            <person name="Chalhoub B."/>
            <person name="Sharpe A.G."/>
        </authorList>
    </citation>
    <scope>NUCLEOTIDE SEQUENCE</scope>
    <source>
        <strain evidence="2 3">cv. TO1000</strain>
    </source>
</reference>
<dbReference type="HOGENOM" id="CLU_183259_0_0_1"/>
<evidence type="ECO:0000256" key="1">
    <source>
        <dbReference type="SAM" id="SignalP"/>
    </source>
</evidence>
<keyword evidence="1" id="KW-0732">Signal</keyword>
<reference evidence="2" key="2">
    <citation type="submission" date="2015-03" db="UniProtKB">
        <authorList>
            <consortium name="EnsemblPlants"/>
        </authorList>
    </citation>
    <scope>IDENTIFICATION</scope>
</reference>
<sequence length="89" mass="9962">MAITNKILIAFVFTILCVTSDVHCNTYASPPTHCAPSASPSDDGQEIKCFTYNQCAFWKSGERLCDGMCRRLNQFLYGRCATNNKCCCY</sequence>
<evidence type="ECO:0000313" key="3">
    <source>
        <dbReference type="Proteomes" id="UP000032141"/>
    </source>
</evidence>
<keyword evidence="3" id="KW-1185">Reference proteome</keyword>
<proteinExistence type="predicted"/>
<evidence type="ECO:0000313" key="2">
    <source>
        <dbReference type="EnsemblPlants" id="Bo9g108580.1"/>
    </source>
</evidence>
<organism evidence="2 3">
    <name type="scientific">Brassica oleracea var. oleracea</name>
    <dbReference type="NCBI Taxonomy" id="109376"/>
    <lineage>
        <taxon>Eukaryota</taxon>
        <taxon>Viridiplantae</taxon>
        <taxon>Streptophyta</taxon>
        <taxon>Embryophyta</taxon>
        <taxon>Tracheophyta</taxon>
        <taxon>Spermatophyta</taxon>
        <taxon>Magnoliopsida</taxon>
        <taxon>eudicotyledons</taxon>
        <taxon>Gunneridae</taxon>
        <taxon>Pentapetalae</taxon>
        <taxon>rosids</taxon>
        <taxon>malvids</taxon>
        <taxon>Brassicales</taxon>
        <taxon>Brassicaceae</taxon>
        <taxon>Brassiceae</taxon>
        <taxon>Brassica</taxon>
    </lineage>
</organism>
<name>A0A0D3EAG9_BRAOL</name>
<accession>A0A0D3EAG9</accession>
<dbReference type="EnsemblPlants" id="Bo9g108580.1">
    <property type="protein sequence ID" value="Bo9g108580.1"/>
    <property type="gene ID" value="Bo9g108580"/>
</dbReference>
<dbReference type="Gramene" id="Bo9g108580.1">
    <property type="protein sequence ID" value="Bo9g108580.1"/>
    <property type="gene ID" value="Bo9g108580"/>
</dbReference>
<dbReference type="OMA" id="YGRCATN"/>
<feature type="signal peptide" evidence="1">
    <location>
        <begin position="1"/>
        <end position="24"/>
    </location>
</feature>
<evidence type="ECO:0008006" key="4">
    <source>
        <dbReference type="Google" id="ProtNLM"/>
    </source>
</evidence>
<dbReference type="Proteomes" id="UP000032141">
    <property type="component" value="Chromosome C9"/>
</dbReference>
<dbReference type="AlphaFoldDB" id="A0A0D3EAG9"/>
<protein>
    <recommendedName>
        <fullName evidence="4">Knottin scorpion toxin-like domain-containing protein</fullName>
    </recommendedName>
</protein>